<dbReference type="PANTHER" id="PTHR43537:SF24">
    <property type="entry name" value="GLUCONATE OPERON TRANSCRIPTIONAL REPRESSOR"/>
    <property type="match status" value="1"/>
</dbReference>
<dbReference type="PROSITE" id="PS50949">
    <property type="entry name" value="HTH_GNTR"/>
    <property type="match status" value="1"/>
</dbReference>
<protein>
    <submittedName>
        <fullName evidence="6">GntR family transcriptional regulator</fullName>
    </submittedName>
</protein>
<feature type="compositionally biased region" description="Polar residues" evidence="4">
    <location>
        <begin position="1"/>
        <end position="10"/>
    </location>
</feature>
<evidence type="ECO:0000259" key="5">
    <source>
        <dbReference type="PROSITE" id="PS50949"/>
    </source>
</evidence>
<dbReference type="SUPFAM" id="SSF46785">
    <property type="entry name" value="Winged helix' DNA-binding domain"/>
    <property type="match status" value="1"/>
</dbReference>
<name>A0ABN1N9D3_9PSEU</name>
<sequence>MNSKSHSRTGYTPPGAASEAAHPTASAFATTRLREAILNGELQPGDRLNQHQLAARLGLSHVPLREALQRLEFEGFIAINPRRGAFVVPLTASDAAEIFELRANLEAVALRASVPRLSPEQIMVAKEICREGDRINDTVAYGDLNWRFHRALNAACDRPRTLTIIETLWRNASRYSMLLRHRDPYFRESQREHWTILNAAANKNGDAASDLLRAHIGAAAARIQTLLES</sequence>
<dbReference type="InterPro" id="IPR000524">
    <property type="entry name" value="Tscrpt_reg_HTH_GntR"/>
</dbReference>
<dbReference type="InterPro" id="IPR008920">
    <property type="entry name" value="TF_FadR/GntR_C"/>
</dbReference>
<keyword evidence="2" id="KW-0238">DNA-binding</keyword>
<dbReference type="Pfam" id="PF00392">
    <property type="entry name" value="GntR"/>
    <property type="match status" value="1"/>
</dbReference>
<dbReference type="CDD" id="cd07377">
    <property type="entry name" value="WHTH_GntR"/>
    <property type="match status" value="1"/>
</dbReference>
<keyword evidence="3" id="KW-0804">Transcription</keyword>
<dbReference type="SUPFAM" id="SSF48008">
    <property type="entry name" value="GntR ligand-binding domain-like"/>
    <property type="match status" value="1"/>
</dbReference>
<reference evidence="6 7" key="1">
    <citation type="journal article" date="2019" name="Int. J. Syst. Evol. Microbiol.">
        <title>The Global Catalogue of Microorganisms (GCM) 10K type strain sequencing project: providing services to taxonomists for standard genome sequencing and annotation.</title>
        <authorList>
            <consortium name="The Broad Institute Genomics Platform"/>
            <consortium name="The Broad Institute Genome Sequencing Center for Infectious Disease"/>
            <person name="Wu L."/>
            <person name="Ma J."/>
        </authorList>
    </citation>
    <scope>NUCLEOTIDE SEQUENCE [LARGE SCALE GENOMIC DNA]</scope>
    <source>
        <strain evidence="6 7">JCM 11117</strain>
    </source>
</reference>
<comment type="caution">
    <text evidence="6">The sequence shown here is derived from an EMBL/GenBank/DDBJ whole genome shotgun (WGS) entry which is preliminary data.</text>
</comment>
<dbReference type="Proteomes" id="UP001499967">
    <property type="component" value="Unassembled WGS sequence"/>
</dbReference>
<dbReference type="InterPro" id="IPR011711">
    <property type="entry name" value="GntR_C"/>
</dbReference>
<dbReference type="SMART" id="SM00345">
    <property type="entry name" value="HTH_GNTR"/>
    <property type="match status" value="1"/>
</dbReference>
<accession>A0ABN1N9D3</accession>
<dbReference type="InterPro" id="IPR036388">
    <property type="entry name" value="WH-like_DNA-bd_sf"/>
</dbReference>
<dbReference type="EMBL" id="BAAAHP010000194">
    <property type="protein sequence ID" value="GAA0898398.1"/>
    <property type="molecule type" value="Genomic_DNA"/>
</dbReference>
<evidence type="ECO:0000256" key="4">
    <source>
        <dbReference type="SAM" id="MobiDB-lite"/>
    </source>
</evidence>
<gene>
    <name evidence="6" type="ORF">GCM10009559_60770</name>
</gene>
<dbReference type="InterPro" id="IPR036390">
    <property type="entry name" value="WH_DNA-bd_sf"/>
</dbReference>
<dbReference type="Gene3D" id="1.20.120.530">
    <property type="entry name" value="GntR ligand-binding domain-like"/>
    <property type="match status" value="1"/>
</dbReference>
<evidence type="ECO:0000256" key="2">
    <source>
        <dbReference type="ARBA" id="ARBA00023125"/>
    </source>
</evidence>
<organism evidence="6 7">
    <name type="scientific">Pseudonocardia zijingensis</name>
    <dbReference type="NCBI Taxonomy" id="153376"/>
    <lineage>
        <taxon>Bacteria</taxon>
        <taxon>Bacillati</taxon>
        <taxon>Actinomycetota</taxon>
        <taxon>Actinomycetes</taxon>
        <taxon>Pseudonocardiales</taxon>
        <taxon>Pseudonocardiaceae</taxon>
        <taxon>Pseudonocardia</taxon>
    </lineage>
</organism>
<dbReference type="Gene3D" id="1.10.10.10">
    <property type="entry name" value="Winged helix-like DNA-binding domain superfamily/Winged helix DNA-binding domain"/>
    <property type="match status" value="1"/>
</dbReference>
<keyword evidence="7" id="KW-1185">Reference proteome</keyword>
<keyword evidence="1" id="KW-0805">Transcription regulation</keyword>
<feature type="region of interest" description="Disordered" evidence="4">
    <location>
        <begin position="1"/>
        <end position="24"/>
    </location>
</feature>
<dbReference type="RefSeq" id="WP_343945109.1">
    <property type="nucleotide sequence ID" value="NZ_BAAAHP010000194.1"/>
</dbReference>
<evidence type="ECO:0000256" key="3">
    <source>
        <dbReference type="ARBA" id="ARBA00023163"/>
    </source>
</evidence>
<proteinExistence type="predicted"/>
<dbReference type="SMART" id="SM00895">
    <property type="entry name" value="FCD"/>
    <property type="match status" value="1"/>
</dbReference>
<feature type="domain" description="HTH gntR-type" evidence="5">
    <location>
        <begin position="23"/>
        <end position="90"/>
    </location>
</feature>
<dbReference type="PANTHER" id="PTHR43537">
    <property type="entry name" value="TRANSCRIPTIONAL REGULATOR, GNTR FAMILY"/>
    <property type="match status" value="1"/>
</dbReference>
<evidence type="ECO:0000256" key="1">
    <source>
        <dbReference type="ARBA" id="ARBA00023015"/>
    </source>
</evidence>
<dbReference type="Pfam" id="PF07729">
    <property type="entry name" value="FCD"/>
    <property type="match status" value="1"/>
</dbReference>
<evidence type="ECO:0000313" key="6">
    <source>
        <dbReference type="EMBL" id="GAA0898398.1"/>
    </source>
</evidence>
<evidence type="ECO:0000313" key="7">
    <source>
        <dbReference type="Proteomes" id="UP001499967"/>
    </source>
</evidence>